<dbReference type="SMART" id="SM00472">
    <property type="entry name" value="MIR"/>
    <property type="match status" value="1"/>
</dbReference>
<dbReference type="SUPFAM" id="SSF82109">
    <property type="entry name" value="MIR domain"/>
    <property type="match status" value="1"/>
</dbReference>
<dbReference type="Proteomes" id="UP000022910">
    <property type="component" value="Unassembled WGS sequence"/>
</dbReference>
<evidence type="ECO:0000313" key="4">
    <source>
        <dbReference type="Proteomes" id="UP000022910"/>
    </source>
</evidence>
<comment type="caution">
    <text evidence="3">The sequence shown here is derived from an EMBL/GenBank/DDBJ whole genome shotgun (WGS) entry which is preliminary data.</text>
</comment>
<keyword evidence="1" id="KW-0677">Repeat</keyword>
<dbReference type="InterPro" id="IPR036300">
    <property type="entry name" value="MIR_dom_sf"/>
</dbReference>
<dbReference type="SMR" id="A0A015NAG8"/>
<evidence type="ECO:0000256" key="1">
    <source>
        <dbReference type="ARBA" id="ARBA00022737"/>
    </source>
</evidence>
<protein>
    <recommendedName>
        <fullName evidence="2">MIR domain-containing protein</fullName>
    </recommendedName>
</protein>
<name>A0A015NAG8_RHIIW</name>
<dbReference type="OrthoDB" id="5588846at2759"/>
<organism evidence="3 4">
    <name type="scientific">Rhizophagus irregularis (strain DAOM 197198w)</name>
    <name type="common">Glomus intraradices</name>
    <dbReference type="NCBI Taxonomy" id="1432141"/>
    <lineage>
        <taxon>Eukaryota</taxon>
        <taxon>Fungi</taxon>
        <taxon>Fungi incertae sedis</taxon>
        <taxon>Mucoromycota</taxon>
        <taxon>Glomeromycotina</taxon>
        <taxon>Glomeromycetes</taxon>
        <taxon>Glomerales</taxon>
        <taxon>Glomeraceae</taxon>
        <taxon>Rhizophagus</taxon>
    </lineage>
</organism>
<dbReference type="InterPro" id="IPR016093">
    <property type="entry name" value="MIR_motif"/>
</dbReference>
<gene>
    <name evidence="3" type="ORF">RirG_035410</name>
</gene>
<dbReference type="PROSITE" id="PS50919">
    <property type="entry name" value="MIR"/>
    <property type="match status" value="1"/>
</dbReference>
<dbReference type="HOGENOM" id="CLU_047744_1_0_1"/>
<evidence type="ECO:0000313" key="3">
    <source>
        <dbReference type="EMBL" id="EXX76193.1"/>
    </source>
</evidence>
<evidence type="ECO:0000259" key="2">
    <source>
        <dbReference type="PROSITE" id="PS50919"/>
    </source>
</evidence>
<feature type="domain" description="MIR" evidence="2">
    <location>
        <begin position="163"/>
        <end position="217"/>
    </location>
</feature>
<dbReference type="EMBL" id="JEMT01012308">
    <property type="protein sequence ID" value="EXX76193.1"/>
    <property type="molecule type" value="Genomic_DNA"/>
</dbReference>
<reference evidence="3 4" key="1">
    <citation type="submission" date="2014-02" db="EMBL/GenBank/DDBJ databases">
        <title>Single nucleus genome sequencing reveals high similarity among nuclei of an endomycorrhizal fungus.</title>
        <authorList>
            <person name="Lin K."/>
            <person name="Geurts R."/>
            <person name="Zhang Z."/>
            <person name="Limpens E."/>
            <person name="Saunders D.G."/>
            <person name="Mu D."/>
            <person name="Pang E."/>
            <person name="Cao H."/>
            <person name="Cha H."/>
            <person name="Lin T."/>
            <person name="Zhou Q."/>
            <person name="Shang Y."/>
            <person name="Li Y."/>
            <person name="Ivanov S."/>
            <person name="Sharma T."/>
            <person name="Velzen R.V."/>
            <person name="Ruijter N.D."/>
            <person name="Aanen D.K."/>
            <person name="Win J."/>
            <person name="Kamoun S."/>
            <person name="Bisseling T."/>
            <person name="Huang S."/>
        </authorList>
    </citation>
    <scope>NUCLEOTIDE SEQUENCE [LARGE SCALE GENOMIC DNA]</scope>
    <source>
        <strain evidence="4">DAOM197198w</strain>
    </source>
</reference>
<accession>A0A015NAG8</accession>
<keyword evidence="4" id="KW-1185">Reference proteome</keyword>
<proteinExistence type="predicted"/>
<dbReference type="AlphaFoldDB" id="A0A015NAG8"/>
<dbReference type="Gene3D" id="2.80.10.50">
    <property type="match status" value="1"/>
</dbReference>
<dbReference type="CDD" id="cd23263">
    <property type="entry name" value="beta-trefoil_MIR"/>
    <property type="match status" value="1"/>
</dbReference>
<sequence>MELPKYNGNIHPEEWLKQVQTHCYLKGVENEIQILKICKLMIDSTIIIPKEINSFDELIKSLKSHTTFTIFKNSCKRKLQLMKYNPGKEENYTASFLANFRSLCNYAEINDPDELKTLLVNSYSNDFFKIEFAKRVDNIDPKESPYYIDEIVKLFNEVVLDELKIIKSDSLIALKHVTTGRYLSSCDIKYQTGSRRNIVFAGEKFSNSHSIWLLSKIKSHKLNQQNMVFYNDGFHFRHKETNNLFWLSYNYKSPTTGQSEAFCNYETYNACWQIINLESKNRTHNDNNTLYVNSKDIIKLKIIGDGQDLYLRSHDFTFTINDETFQEVVGHEDRIGANDEWCIELIE</sequence>